<dbReference type="AlphaFoldDB" id="A0AAD7Q8D8"/>
<reference evidence="1" key="1">
    <citation type="journal article" date="2023" name="Science">
        <title>Elucidation of the pathway for biosynthesis of saponin adjuvants from the soapbark tree.</title>
        <authorList>
            <person name="Reed J."/>
            <person name="Orme A."/>
            <person name="El-Demerdash A."/>
            <person name="Owen C."/>
            <person name="Martin L.B.B."/>
            <person name="Misra R.C."/>
            <person name="Kikuchi S."/>
            <person name="Rejzek M."/>
            <person name="Martin A.C."/>
            <person name="Harkess A."/>
            <person name="Leebens-Mack J."/>
            <person name="Louveau T."/>
            <person name="Stephenson M.J."/>
            <person name="Osbourn A."/>
        </authorList>
    </citation>
    <scope>NUCLEOTIDE SEQUENCE</scope>
    <source>
        <strain evidence="1">S10</strain>
    </source>
</reference>
<protein>
    <submittedName>
        <fullName evidence="1">Disease resistance protein</fullName>
    </submittedName>
</protein>
<organism evidence="1 2">
    <name type="scientific">Quillaja saponaria</name>
    <name type="common">Soap bark tree</name>
    <dbReference type="NCBI Taxonomy" id="32244"/>
    <lineage>
        <taxon>Eukaryota</taxon>
        <taxon>Viridiplantae</taxon>
        <taxon>Streptophyta</taxon>
        <taxon>Embryophyta</taxon>
        <taxon>Tracheophyta</taxon>
        <taxon>Spermatophyta</taxon>
        <taxon>Magnoliopsida</taxon>
        <taxon>eudicotyledons</taxon>
        <taxon>Gunneridae</taxon>
        <taxon>Pentapetalae</taxon>
        <taxon>rosids</taxon>
        <taxon>fabids</taxon>
        <taxon>Fabales</taxon>
        <taxon>Quillajaceae</taxon>
        <taxon>Quillaja</taxon>
    </lineage>
</organism>
<name>A0AAD7Q8D8_QUISA</name>
<gene>
    <name evidence="1" type="ORF">O6P43_006517</name>
</gene>
<keyword evidence="2" id="KW-1185">Reference proteome</keyword>
<dbReference type="Gene3D" id="3.80.10.10">
    <property type="entry name" value="Ribonuclease Inhibitor"/>
    <property type="match status" value="1"/>
</dbReference>
<dbReference type="Proteomes" id="UP001163823">
    <property type="component" value="Chromosome 3"/>
</dbReference>
<evidence type="ECO:0000313" key="2">
    <source>
        <dbReference type="Proteomes" id="UP001163823"/>
    </source>
</evidence>
<dbReference type="KEGG" id="qsa:O6P43_006517"/>
<evidence type="ECO:0000313" key="1">
    <source>
        <dbReference type="EMBL" id="KAJ7976789.1"/>
    </source>
</evidence>
<dbReference type="InterPro" id="IPR032675">
    <property type="entry name" value="LRR_dom_sf"/>
</dbReference>
<proteinExistence type="predicted"/>
<sequence length="117" mass="13054">MKHLAGALPHLCIVNCEKLDLSGEKGKDNSQLQTLYVEKLPQLVTLPKWLQGSANTLKTMEIVDCPNFVAVPLASRFHIDPKALHFHMHEVVVSARQSGSSQFLGSPEYWRLSCTAR</sequence>
<dbReference type="EMBL" id="JARAOO010000003">
    <property type="protein sequence ID" value="KAJ7976789.1"/>
    <property type="molecule type" value="Genomic_DNA"/>
</dbReference>
<accession>A0AAD7Q8D8</accession>
<comment type="caution">
    <text evidence="1">The sequence shown here is derived from an EMBL/GenBank/DDBJ whole genome shotgun (WGS) entry which is preliminary data.</text>
</comment>